<reference evidence="2" key="3">
    <citation type="submission" date="2020-12" db="UniProtKB">
        <authorList>
            <consortium name="EnsemblPlants"/>
        </authorList>
    </citation>
    <scope>IDENTIFICATION</scope>
</reference>
<dbReference type="EMBL" id="ABEU02000014">
    <property type="protein sequence ID" value="PNR41278.1"/>
    <property type="molecule type" value="Genomic_DNA"/>
</dbReference>
<keyword evidence="3" id="KW-1185">Reference proteome</keyword>
<gene>
    <name evidence="1" type="ORF">PHYPA_018681</name>
</gene>
<dbReference type="Proteomes" id="UP000006727">
    <property type="component" value="Chromosome 14"/>
</dbReference>
<name>A0A2K1JIA0_PHYPA</name>
<dbReference type="PaxDb" id="3218-PP1S34_8V6.1"/>
<dbReference type="EnsemblPlants" id="Pp3c14_18599V3.1">
    <property type="protein sequence ID" value="PAC:32962827.CDS.1"/>
    <property type="gene ID" value="Pp3c14_18599"/>
</dbReference>
<protein>
    <submittedName>
        <fullName evidence="1 2">Uncharacterized protein</fullName>
    </submittedName>
</protein>
<reference evidence="1 3" key="2">
    <citation type="journal article" date="2018" name="Plant J.">
        <title>The Physcomitrella patens chromosome-scale assembly reveals moss genome structure and evolution.</title>
        <authorList>
            <person name="Lang D."/>
            <person name="Ullrich K.K."/>
            <person name="Murat F."/>
            <person name="Fuchs J."/>
            <person name="Jenkins J."/>
            <person name="Haas F.B."/>
            <person name="Piednoel M."/>
            <person name="Gundlach H."/>
            <person name="Van Bel M."/>
            <person name="Meyberg R."/>
            <person name="Vives C."/>
            <person name="Morata J."/>
            <person name="Symeonidi A."/>
            <person name="Hiss M."/>
            <person name="Muchero W."/>
            <person name="Kamisugi Y."/>
            <person name="Saleh O."/>
            <person name="Blanc G."/>
            <person name="Decker E.L."/>
            <person name="van Gessel N."/>
            <person name="Grimwood J."/>
            <person name="Hayes R.D."/>
            <person name="Graham S.W."/>
            <person name="Gunter L.E."/>
            <person name="McDaniel S.F."/>
            <person name="Hoernstein S.N.W."/>
            <person name="Larsson A."/>
            <person name="Li F.W."/>
            <person name="Perroud P.F."/>
            <person name="Phillips J."/>
            <person name="Ranjan P."/>
            <person name="Rokshar D.S."/>
            <person name="Rothfels C.J."/>
            <person name="Schneider L."/>
            <person name="Shu S."/>
            <person name="Stevenson D.W."/>
            <person name="Thummler F."/>
            <person name="Tillich M."/>
            <person name="Villarreal Aguilar J.C."/>
            <person name="Widiez T."/>
            <person name="Wong G.K."/>
            <person name="Wymore A."/>
            <person name="Zhang Y."/>
            <person name="Zimmer A.D."/>
            <person name="Quatrano R.S."/>
            <person name="Mayer K.F.X."/>
            <person name="Goodstein D."/>
            <person name="Casacuberta J.M."/>
            <person name="Vandepoele K."/>
            <person name="Reski R."/>
            <person name="Cuming A.C."/>
            <person name="Tuskan G.A."/>
            <person name="Maumus F."/>
            <person name="Salse J."/>
            <person name="Schmutz J."/>
            <person name="Rensing S.A."/>
        </authorList>
    </citation>
    <scope>NUCLEOTIDE SEQUENCE [LARGE SCALE GENOMIC DNA]</scope>
    <source>
        <strain evidence="2 3">cv. Gransden 2004</strain>
    </source>
</reference>
<dbReference type="InParanoid" id="A0A2K1JIA0"/>
<proteinExistence type="predicted"/>
<sequence>MQYFVLQTRLRNVCKPLCIRQGGTIGAIQIGMWPALIERELVQLRFHSQTLCFCAAVVFPKRWKWERSRQHETEFSLESLALQAVRGRRPTVSKTQNPSSDCRSNMGLQGSKGCRAMCELVFLGGSERSIPLCYYLVNRGEATAGLLCAAGRRIRGLQRGGLHGRRVKVPVNPGIDSGKTI</sequence>
<evidence type="ECO:0000313" key="2">
    <source>
        <dbReference type="EnsemblPlants" id="PAC:32962827.CDS.1"/>
    </source>
</evidence>
<reference evidence="1 3" key="1">
    <citation type="journal article" date="2008" name="Science">
        <title>The Physcomitrella genome reveals evolutionary insights into the conquest of land by plants.</title>
        <authorList>
            <person name="Rensing S."/>
            <person name="Lang D."/>
            <person name="Zimmer A."/>
            <person name="Terry A."/>
            <person name="Salamov A."/>
            <person name="Shapiro H."/>
            <person name="Nishiyama T."/>
            <person name="Perroud P.-F."/>
            <person name="Lindquist E."/>
            <person name="Kamisugi Y."/>
            <person name="Tanahashi T."/>
            <person name="Sakakibara K."/>
            <person name="Fujita T."/>
            <person name="Oishi K."/>
            <person name="Shin-I T."/>
            <person name="Kuroki Y."/>
            <person name="Toyoda A."/>
            <person name="Suzuki Y."/>
            <person name="Hashimoto A."/>
            <person name="Yamaguchi K."/>
            <person name="Sugano A."/>
            <person name="Kohara Y."/>
            <person name="Fujiyama A."/>
            <person name="Anterola A."/>
            <person name="Aoki S."/>
            <person name="Ashton N."/>
            <person name="Barbazuk W.B."/>
            <person name="Barker E."/>
            <person name="Bennetzen J."/>
            <person name="Bezanilla M."/>
            <person name="Blankenship R."/>
            <person name="Cho S.H."/>
            <person name="Dutcher S."/>
            <person name="Estelle M."/>
            <person name="Fawcett J.A."/>
            <person name="Gundlach H."/>
            <person name="Hanada K."/>
            <person name="Heyl A."/>
            <person name="Hicks K.A."/>
            <person name="Hugh J."/>
            <person name="Lohr M."/>
            <person name="Mayer K."/>
            <person name="Melkozernov A."/>
            <person name="Murata T."/>
            <person name="Nelson D."/>
            <person name="Pils B."/>
            <person name="Prigge M."/>
            <person name="Reiss B."/>
            <person name="Renner T."/>
            <person name="Rombauts S."/>
            <person name="Rushton P."/>
            <person name="Sanderfoot A."/>
            <person name="Schween G."/>
            <person name="Shiu S.-H."/>
            <person name="Stueber K."/>
            <person name="Theodoulou F.L."/>
            <person name="Tu H."/>
            <person name="Van de Peer Y."/>
            <person name="Verrier P.J."/>
            <person name="Waters E."/>
            <person name="Wood A."/>
            <person name="Yang L."/>
            <person name="Cove D."/>
            <person name="Cuming A."/>
            <person name="Hasebe M."/>
            <person name="Lucas S."/>
            <person name="Mishler D.B."/>
            <person name="Reski R."/>
            <person name="Grigoriev I."/>
            <person name="Quatrano R.S."/>
            <person name="Boore J.L."/>
        </authorList>
    </citation>
    <scope>NUCLEOTIDE SEQUENCE [LARGE SCALE GENOMIC DNA]</scope>
    <source>
        <strain evidence="2 3">cv. Gransden 2004</strain>
    </source>
</reference>
<evidence type="ECO:0000313" key="3">
    <source>
        <dbReference type="Proteomes" id="UP000006727"/>
    </source>
</evidence>
<evidence type="ECO:0000313" key="1">
    <source>
        <dbReference type="EMBL" id="PNR41278.1"/>
    </source>
</evidence>
<dbReference type="AlphaFoldDB" id="A0A2K1JIA0"/>
<dbReference type="Gramene" id="Pp3c14_18599V3.1">
    <property type="protein sequence ID" value="PAC:32962827.CDS.1"/>
    <property type="gene ID" value="Pp3c14_18599"/>
</dbReference>
<accession>A0A2K1JIA0</accession>
<organism evidence="1">
    <name type="scientific">Physcomitrium patens</name>
    <name type="common">Spreading-leaved earth moss</name>
    <name type="synonym">Physcomitrella patens</name>
    <dbReference type="NCBI Taxonomy" id="3218"/>
    <lineage>
        <taxon>Eukaryota</taxon>
        <taxon>Viridiplantae</taxon>
        <taxon>Streptophyta</taxon>
        <taxon>Embryophyta</taxon>
        <taxon>Bryophyta</taxon>
        <taxon>Bryophytina</taxon>
        <taxon>Bryopsida</taxon>
        <taxon>Funariidae</taxon>
        <taxon>Funariales</taxon>
        <taxon>Funariaceae</taxon>
        <taxon>Physcomitrium</taxon>
    </lineage>
</organism>